<accession>A0A2G6KM49</accession>
<dbReference type="SUPFAM" id="SSF53639">
    <property type="entry name" value="AraD/HMP-PK domain-like"/>
    <property type="match status" value="2"/>
</dbReference>
<dbReference type="GO" id="GO:0019323">
    <property type="term" value="P:pentose catabolic process"/>
    <property type="evidence" value="ECO:0007669"/>
    <property type="project" value="TreeGrafter"/>
</dbReference>
<evidence type="ECO:0000313" key="4">
    <source>
        <dbReference type="EMBL" id="PIE35909.1"/>
    </source>
</evidence>
<evidence type="ECO:0000256" key="2">
    <source>
        <dbReference type="ARBA" id="ARBA00023239"/>
    </source>
</evidence>
<sequence length="429" mass="47751">MKFDLLHPADQLVMIMERIYGYGMTTTSGGNLSILDDNGDIWITPSGIDKGSLTRKDMMCVTVEGTVIGPHKPSIELPFHKAIYECRPDVRAVVHAHPPALISFSIVRQLPDTSIVPNAHLVCGEVGMAKYAGPGSQELGDNIAEKLRQGIDTAILENHGIVIVGQNLFQAFMRFETLDFCARLQTKSQRIGAPVSLTPDQLALVKKKQHVSMNEFVPQRFSSAEREARYQMCEIIHRAYDHMLFTSTQGTFSQRLNEESFLITPYMVDRKYIEVADIVRIDGDKKEAGKTPSRSVLLHKIIYETHPEINTVLIAHPPNIMAFGIAHQHFDSRIIPESYVMLREIPLLPFGVNFLEPETIATTLSSKTPLVMVENDCLIVTGDSLLQAFDRLEVAEFSAKAVIAAKDIGPLVPISDAEAKSLEEIFQLN</sequence>
<dbReference type="GO" id="GO:0046872">
    <property type="term" value="F:metal ion binding"/>
    <property type="evidence" value="ECO:0007669"/>
    <property type="project" value="UniProtKB-KW"/>
</dbReference>
<comment type="caution">
    <text evidence="4">The sequence shown here is derived from an EMBL/GenBank/DDBJ whole genome shotgun (WGS) entry which is preliminary data.</text>
</comment>
<dbReference type="PANTHER" id="PTHR22789:SF0">
    <property type="entry name" value="3-OXO-TETRONATE 4-PHOSPHATE DECARBOXYLASE-RELATED"/>
    <property type="match status" value="1"/>
</dbReference>
<protein>
    <submittedName>
        <fullName evidence="4">Aldolase</fullName>
    </submittedName>
</protein>
<keyword evidence="2" id="KW-0456">Lyase</keyword>
<evidence type="ECO:0000256" key="1">
    <source>
        <dbReference type="ARBA" id="ARBA00022723"/>
    </source>
</evidence>
<dbReference type="AlphaFoldDB" id="A0A2G6KM49"/>
<dbReference type="EMBL" id="PDSK01000030">
    <property type="protein sequence ID" value="PIE35909.1"/>
    <property type="molecule type" value="Genomic_DNA"/>
</dbReference>
<dbReference type="InterPro" id="IPR001303">
    <property type="entry name" value="Aldolase_II/adducin_N"/>
</dbReference>
<evidence type="ECO:0000259" key="3">
    <source>
        <dbReference type="SMART" id="SM01007"/>
    </source>
</evidence>
<dbReference type="Pfam" id="PF00596">
    <property type="entry name" value="Aldolase_II"/>
    <property type="match status" value="2"/>
</dbReference>
<gene>
    <name evidence="4" type="ORF">CSA56_02375</name>
</gene>
<proteinExistence type="predicted"/>
<dbReference type="Proteomes" id="UP000230821">
    <property type="component" value="Unassembled WGS sequence"/>
</dbReference>
<name>A0A2G6KM49_9BACT</name>
<evidence type="ECO:0000313" key="5">
    <source>
        <dbReference type="Proteomes" id="UP000230821"/>
    </source>
</evidence>
<feature type="domain" description="Class II aldolase/adducin N-terminal" evidence="3">
    <location>
        <begin position="230"/>
        <end position="403"/>
    </location>
</feature>
<reference evidence="4 5" key="1">
    <citation type="submission" date="2017-10" db="EMBL/GenBank/DDBJ databases">
        <title>Novel microbial diversity and functional potential in the marine mammal oral microbiome.</title>
        <authorList>
            <person name="Dudek N.K."/>
            <person name="Sun C.L."/>
            <person name="Burstein D."/>
            <person name="Kantor R.S."/>
            <person name="Aliaga Goltsman D.S."/>
            <person name="Bik E.M."/>
            <person name="Thomas B.C."/>
            <person name="Banfield J.F."/>
            <person name="Relman D.A."/>
        </authorList>
    </citation>
    <scope>NUCLEOTIDE SEQUENCE [LARGE SCALE GENOMIC DNA]</scope>
    <source>
        <strain evidence="4">DOLJORAL78_47_16</strain>
    </source>
</reference>
<dbReference type="SMART" id="SM01007">
    <property type="entry name" value="Aldolase_II"/>
    <property type="match status" value="2"/>
</dbReference>
<dbReference type="InterPro" id="IPR036409">
    <property type="entry name" value="Aldolase_II/adducin_N_sf"/>
</dbReference>
<feature type="domain" description="Class II aldolase/adducin N-terminal" evidence="3">
    <location>
        <begin position="10"/>
        <end position="186"/>
    </location>
</feature>
<dbReference type="PANTHER" id="PTHR22789">
    <property type="entry name" value="FUCULOSE PHOSPHATE ALDOLASE"/>
    <property type="match status" value="1"/>
</dbReference>
<keyword evidence="1" id="KW-0479">Metal-binding</keyword>
<dbReference type="GO" id="GO:0016832">
    <property type="term" value="F:aldehyde-lyase activity"/>
    <property type="evidence" value="ECO:0007669"/>
    <property type="project" value="TreeGrafter"/>
</dbReference>
<dbReference type="Gene3D" id="3.40.225.10">
    <property type="entry name" value="Class II aldolase/adducin N-terminal domain"/>
    <property type="match status" value="2"/>
</dbReference>
<dbReference type="InterPro" id="IPR050197">
    <property type="entry name" value="Aldolase_class_II_sugar_metab"/>
</dbReference>
<organism evidence="4 5">
    <name type="scientific">candidate division KSB3 bacterium</name>
    <dbReference type="NCBI Taxonomy" id="2044937"/>
    <lineage>
        <taxon>Bacteria</taxon>
        <taxon>candidate division KSB3</taxon>
    </lineage>
</organism>
<dbReference type="GO" id="GO:0005829">
    <property type="term" value="C:cytosol"/>
    <property type="evidence" value="ECO:0007669"/>
    <property type="project" value="TreeGrafter"/>
</dbReference>